<keyword evidence="2" id="KW-0472">Membrane</keyword>
<feature type="transmembrane region" description="Helical" evidence="2">
    <location>
        <begin position="157"/>
        <end position="177"/>
    </location>
</feature>
<dbReference type="OrthoDB" id="5376804at2759"/>
<dbReference type="EMBL" id="CDMC01000001">
    <property type="protein sequence ID" value="CEL01018.1"/>
    <property type="molecule type" value="Genomic_DNA"/>
</dbReference>
<feature type="transmembrane region" description="Helical" evidence="2">
    <location>
        <begin position="88"/>
        <end position="110"/>
    </location>
</feature>
<evidence type="ECO:0000256" key="2">
    <source>
        <dbReference type="SAM" id="Phobius"/>
    </source>
</evidence>
<name>A0A0U5C199_ASPCI</name>
<sequence length="632" mass="69461">MSHRVDTAYYGGHHPSPSLSYEPVRRSGSPPPSELEKPLQRPGWFARLVDTWLYEFLSILFSLACMGGVAATLIIYDQEAQPSFAYGITLNAIISLLGTASKSSLIYVIGECMGQLKWVWFSKAEKNRHQRLDQMQYFDGASRGPLGSLLLILRHRGASFVSFGALLVVVTLLFDPFMQQIIKYPLREVDTVDGATASAPQAFALLPETLQEGVPTIIYTGMWGSDFEVEPTCPSGNCTWPAFESVGMCTRCEDVTAVAVLGDCDGTLDTTSTGTPDPVECKIMLPEGNYMGANQTVEVNLGVNSVQWTLDFPAHAVWVVDYQVSFNSNSVYSGLENPLVAVAYAQLGLVQDTNEADTPAFDPATALQLKSVTQCAMSLCTRTYNIAVTGGVPSINVSEPIYGKFFENPKNTGTSCWRPGNDSSPVDVTQLTDTSFADPNEFAFCPTGSGDYRLFEYFEGEIRSYNRTSGSSGQWIDNEDKFNTGALGNTNLRPRVPLVERISAVGLEYVMTNIAASFTKAGLMASRATVAGTVRTAEVYVNVEWWWLILPAALVALGTVFWLLTMAINRHQRLRLWKSSVLALLFHGLENVPRYEEHDRYAKASNMDQTAQGLAVKLDVLDQSKGFMLHRV</sequence>
<accession>A0A0U5C199</accession>
<organism evidence="3 4">
    <name type="scientific">Aspergillus calidoustus</name>
    <dbReference type="NCBI Taxonomy" id="454130"/>
    <lineage>
        <taxon>Eukaryota</taxon>
        <taxon>Fungi</taxon>
        <taxon>Dikarya</taxon>
        <taxon>Ascomycota</taxon>
        <taxon>Pezizomycotina</taxon>
        <taxon>Eurotiomycetes</taxon>
        <taxon>Eurotiomycetidae</taxon>
        <taxon>Eurotiales</taxon>
        <taxon>Aspergillaceae</taxon>
        <taxon>Aspergillus</taxon>
        <taxon>Aspergillus subgen. Nidulantes</taxon>
    </lineage>
</organism>
<dbReference type="STRING" id="454130.A0A0U5C199"/>
<gene>
    <name evidence="3" type="ORF">ASPCAL00610</name>
</gene>
<dbReference type="Proteomes" id="UP000054771">
    <property type="component" value="Unassembled WGS sequence"/>
</dbReference>
<feature type="region of interest" description="Disordered" evidence="1">
    <location>
        <begin position="1"/>
        <end position="38"/>
    </location>
</feature>
<proteinExistence type="predicted"/>
<dbReference type="AlphaFoldDB" id="A0A0U5C199"/>
<feature type="transmembrane region" description="Helical" evidence="2">
    <location>
        <begin position="545"/>
        <end position="568"/>
    </location>
</feature>
<evidence type="ECO:0000256" key="1">
    <source>
        <dbReference type="SAM" id="MobiDB-lite"/>
    </source>
</evidence>
<dbReference type="InterPro" id="IPR021514">
    <property type="entry name" value="DUF3176"/>
</dbReference>
<dbReference type="Pfam" id="PF11374">
    <property type="entry name" value="DUF3176"/>
    <property type="match status" value="1"/>
</dbReference>
<dbReference type="OMA" id="GCIAFPL"/>
<dbReference type="PANTHER" id="PTHR35394">
    <property type="entry name" value="DUF3176 DOMAIN-CONTAINING PROTEIN"/>
    <property type="match status" value="1"/>
</dbReference>
<keyword evidence="2" id="KW-0812">Transmembrane</keyword>
<feature type="transmembrane region" description="Helical" evidence="2">
    <location>
        <begin position="52"/>
        <end position="76"/>
    </location>
</feature>
<protein>
    <submittedName>
        <fullName evidence="3">Uncharacterized protein</fullName>
    </submittedName>
</protein>
<keyword evidence="2" id="KW-1133">Transmembrane helix</keyword>
<keyword evidence="4" id="KW-1185">Reference proteome</keyword>
<evidence type="ECO:0000313" key="4">
    <source>
        <dbReference type="Proteomes" id="UP000054771"/>
    </source>
</evidence>
<evidence type="ECO:0000313" key="3">
    <source>
        <dbReference type="EMBL" id="CEL01018.1"/>
    </source>
</evidence>
<dbReference type="PANTHER" id="PTHR35394:SF5">
    <property type="entry name" value="DUF3176 DOMAIN-CONTAINING PROTEIN"/>
    <property type="match status" value="1"/>
</dbReference>
<reference evidence="4" key="1">
    <citation type="journal article" date="2016" name="Genome Announc.">
        <title>Draft genome sequences of fungus Aspergillus calidoustus.</title>
        <authorList>
            <person name="Horn F."/>
            <person name="Linde J."/>
            <person name="Mattern D.J."/>
            <person name="Walther G."/>
            <person name="Guthke R."/>
            <person name="Scherlach K."/>
            <person name="Martin K."/>
            <person name="Brakhage A.A."/>
            <person name="Petzke L."/>
            <person name="Valiante V."/>
        </authorList>
    </citation>
    <scope>NUCLEOTIDE SEQUENCE [LARGE SCALE GENOMIC DNA]</scope>
    <source>
        <strain evidence="4">SF006504</strain>
    </source>
</reference>